<feature type="compositionally biased region" description="Basic and acidic residues" evidence="2">
    <location>
        <begin position="1156"/>
        <end position="1169"/>
    </location>
</feature>
<accession>A0A146KW60</accession>
<feature type="region of interest" description="Disordered" evidence="2">
    <location>
        <begin position="384"/>
        <end position="408"/>
    </location>
</feature>
<feature type="compositionally biased region" description="Basic and acidic residues" evidence="2">
    <location>
        <begin position="147"/>
        <end position="160"/>
    </location>
</feature>
<dbReference type="GO" id="GO:0022008">
    <property type="term" value="P:neurogenesis"/>
    <property type="evidence" value="ECO:0007669"/>
    <property type="project" value="InterPro"/>
</dbReference>
<feature type="region of interest" description="Disordered" evidence="2">
    <location>
        <begin position="1023"/>
        <end position="1055"/>
    </location>
</feature>
<feature type="coiled-coil region" evidence="1">
    <location>
        <begin position="942"/>
        <end position="1018"/>
    </location>
</feature>
<feature type="compositionally biased region" description="Low complexity" evidence="2">
    <location>
        <begin position="1228"/>
        <end position="1237"/>
    </location>
</feature>
<feature type="compositionally biased region" description="Polar residues" evidence="2">
    <location>
        <begin position="186"/>
        <end position="198"/>
    </location>
</feature>
<dbReference type="PANTHER" id="PTHR12784">
    <property type="entry name" value="STEERIN"/>
    <property type="match status" value="1"/>
</dbReference>
<name>A0A146KW60_LYGHE</name>
<feature type="compositionally biased region" description="Polar residues" evidence="2">
    <location>
        <begin position="1024"/>
        <end position="1044"/>
    </location>
</feature>
<feature type="compositionally biased region" description="Low complexity" evidence="2">
    <location>
        <begin position="119"/>
        <end position="134"/>
    </location>
</feature>
<feature type="compositionally biased region" description="Low complexity" evidence="2">
    <location>
        <begin position="199"/>
        <end position="212"/>
    </location>
</feature>
<feature type="compositionally biased region" description="Polar residues" evidence="2">
    <location>
        <begin position="213"/>
        <end position="224"/>
    </location>
</feature>
<feature type="compositionally biased region" description="Polar residues" evidence="2">
    <location>
        <begin position="717"/>
        <end position="727"/>
    </location>
</feature>
<dbReference type="InterPro" id="IPR039041">
    <property type="entry name" value="Nav/unc-53"/>
</dbReference>
<dbReference type="AlphaFoldDB" id="A0A146KW60"/>
<organism evidence="3">
    <name type="scientific">Lygus hesperus</name>
    <name type="common">Western plant bug</name>
    <dbReference type="NCBI Taxonomy" id="30085"/>
    <lineage>
        <taxon>Eukaryota</taxon>
        <taxon>Metazoa</taxon>
        <taxon>Ecdysozoa</taxon>
        <taxon>Arthropoda</taxon>
        <taxon>Hexapoda</taxon>
        <taxon>Insecta</taxon>
        <taxon>Pterygota</taxon>
        <taxon>Neoptera</taxon>
        <taxon>Paraneoptera</taxon>
        <taxon>Hemiptera</taxon>
        <taxon>Heteroptera</taxon>
        <taxon>Panheteroptera</taxon>
        <taxon>Cimicomorpha</taxon>
        <taxon>Miridae</taxon>
        <taxon>Mirini</taxon>
        <taxon>Lygus</taxon>
    </lineage>
</organism>
<evidence type="ECO:0000256" key="2">
    <source>
        <dbReference type="SAM" id="MobiDB-lite"/>
    </source>
</evidence>
<feature type="compositionally biased region" description="Basic and acidic residues" evidence="2">
    <location>
        <begin position="610"/>
        <end position="626"/>
    </location>
</feature>
<proteinExistence type="predicted"/>
<dbReference type="EMBL" id="GDHC01017895">
    <property type="protein sequence ID" value="JAQ00734.1"/>
    <property type="molecule type" value="Transcribed_RNA"/>
</dbReference>
<feature type="compositionally biased region" description="Low complexity" evidence="2">
    <location>
        <begin position="37"/>
        <end position="57"/>
    </location>
</feature>
<feature type="region of interest" description="Disordered" evidence="2">
    <location>
        <begin position="578"/>
        <end position="732"/>
    </location>
</feature>
<feature type="compositionally biased region" description="Low complexity" evidence="2">
    <location>
        <begin position="869"/>
        <end position="881"/>
    </location>
</feature>
<sequence>MLSRLPTPYQSPIGHGHTTSIPTPLSLRHNQSVHPVSSSPLKCPSTSSSRSTSPSHSFIPTPRSQGRTAVPEKQSIQRVSTARAPQTPASSPYSTPVKNNSMLDKLKLFNQKDKPKQVSGSAKRTSSSSGFSSARSERSDSSTSLHSDAKSSTIEKKEGSQNDLNKSHLRKKVVKADSKIVRPGRTSGNNARPAQQATPSAPISVPVPSQVSGQSLNYPGSINRGTLRHLEPPSSGQVARPSSDPRADEGRCSPAPKRRGSPQLELAQPANPPPPPAPSCHTLMDGSECVSEPLRVAGGTGGIPKPTPTACVGIPKPTAVVKGYAKPTHPVAPLPPAPHPPEPLYAALEKEKSVLDPRHSLDHRNHNQLFKPEKLEVVLEKSHERQTSLEESEDGANVKPMQPLLPGYNNRAILPRTIPLNRSRGGAYKPLDTYPRSNTERNFAECDYGSPNVSSGYMSDGEVLHSKASDIPDGYLSEGGTTLYRRADPRGLKGEANLNRGHRNPSDTHPQHQLQPELRSTHKAAHEQIELSNYEGSHHKTRVYNGSGSGGVVREGVAPLSTAQPHPVVYRVVGSRHIKKADSSQQTENSAFRQVSSSHWKGGSGSLTRGDSRGEIEVRTSKEKRNQSSNGLPRKPDKKRAGSKEELDIEFCNGERSSKGSSSGSSCGSGSTGKSKVRGTGPSFGYVSKRPATNGTPKESRPGQSQSVPRTKVKVSGGTQTEYSGPQLSAGVRERLMMGSPKSVTRHMDTGSLSDSNYAEIPASPYGSWLRHSGAYTASLPARTSAAGTLVEAESIESLPAQLHHRASLTHARLIGSPATAPRLSRSNSIRSTKSEKLYPSMFQRSEEVEPYYSIPYNIGVGHHHHHSSQPTSPTPSQVSHGAPNRFNYPISPISSSPSSHGMNRASPYIGIMSKINSKDDDVHGSAVSLVSTTSSLYSTPEEKQAHEVRKLRKELHEAQEKVHTLTSQLSTNAHVVSAFEQSLSNMTQRLQQLTATAEKKDSELMELRQTIELLRKQSVEAGLTSQGLSPQLSRRHTINTSDPNDNRGGFVSEGNISRQLSTDSVSSLNSLSSACSLSSTPLNQETEKKKKRGWLRSSFNKAFSRGKKNRNGSVSSDADDRCDGLSAPSSPLLNHPHMMNGCSSNGNDSQASHSPSEEYPRESGPEVVDELKKQLREKDLVLTDIRLEALSSAHQLESLKDTVIKMRNEMVNLKQDNERLQRLVTSKSLTSSQTSLPRNDSLERRFSMS</sequence>
<keyword evidence="1" id="KW-0175">Coiled coil</keyword>
<reference evidence="3" key="1">
    <citation type="journal article" date="2016" name="Gigascience">
        <title>De novo construction of an expanded transcriptome assembly for the western tarnished plant bug, Lygus hesperus.</title>
        <authorList>
            <person name="Tassone E.E."/>
            <person name="Geib S.M."/>
            <person name="Hall B."/>
            <person name="Fabrick J.A."/>
            <person name="Brent C.S."/>
            <person name="Hull J.J."/>
        </authorList>
    </citation>
    <scope>NUCLEOTIDE SEQUENCE</scope>
</reference>
<gene>
    <name evidence="3" type="primary">sick_0</name>
    <name evidence="3" type="ORF">g.86823</name>
</gene>
<feature type="compositionally biased region" description="Polar residues" evidence="2">
    <location>
        <begin position="74"/>
        <end position="102"/>
    </location>
</feature>
<feature type="compositionally biased region" description="Polar residues" evidence="2">
    <location>
        <begin position="583"/>
        <end position="599"/>
    </location>
</feature>
<feature type="compositionally biased region" description="Basic and acidic residues" evidence="2">
    <location>
        <begin position="1241"/>
        <end position="1250"/>
    </location>
</feature>
<feature type="compositionally biased region" description="Polar residues" evidence="2">
    <location>
        <begin position="691"/>
        <end position="709"/>
    </location>
</feature>
<feature type="region of interest" description="Disordered" evidence="2">
    <location>
        <begin position="480"/>
        <end position="525"/>
    </location>
</feature>
<feature type="non-terminal residue" evidence="3">
    <location>
        <position position="1250"/>
    </location>
</feature>
<evidence type="ECO:0000313" key="3">
    <source>
        <dbReference type="EMBL" id="JAQ00734.1"/>
    </source>
</evidence>
<feature type="region of interest" description="Disordered" evidence="2">
    <location>
        <begin position="1072"/>
        <end position="1169"/>
    </location>
</feature>
<feature type="region of interest" description="Disordered" evidence="2">
    <location>
        <begin position="861"/>
        <end position="902"/>
    </location>
</feature>
<feature type="compositionally biased region" description="Polar residues" evidence="2">
    <location>
        <begin position="1142"/>
        <end position="1155"/>
    </location>
</feature>
<feature type="coiled-coil region" evidence="1">
    <location>
        <begin position="1197"/>
        <end position="1224"/>
    </location>
</feature>
<evidence type="ECO:0000256" key="1">
    <source>
        <dbReference type="SAM" id="Coils"/>
    </source>
</evidence>
<dbReference type="PANTHER" id="PTHR12784:SF28">
    <property type="entry name" value="PROTEIN SICKIE"/>
    <property type="match status" value="1"/>
</dbReference>
<feature type="compositionally biased region" description="Basic and acidic residues" evidence="2">
    <location>
        <begin position="104"/>
        <end position="116"/>
    </location>
</feature>
<feature type="compositionally biased region" description="Low complexity" evidence="2">
    <location>
        <begin position="659"/>
        <end position="674"/>
    </location>
</feature>
<feature type="region of interest" description="Disordered" evidence="2">
    <location>
        <begin position="1"/>
        <end position="286"/>
    </location>
</feature>
<feature type="compositionally biased region" description="Polar residues" evidence="2">
    <location>
        <begin position="17"/>
        <end position="36"/>
    </location>
</feature>
<feature type="region of interest" description="Disordered" evidence="2">
    <location>
        <begin position="1228"/>
        <end position="1250"/>
    </location>
</feature>
<protein>
    <submittedName>
        <fullName evidence="3">Protein sickie</fullName>
    </submittedName>
</protein>
<feature type="compositionally biased region" description="Low complexity" evidence="2">
    <location>
        <begin position="890"/>
        <end position="900"/>
    </location>
</feature>